<organism evidence="2 3">
    <name type="scientific">Purpureocillium lavendulum</name>
    <dbReference type="NCBI Taxonomy" id="1247861"/>
    <lineage>
        <taxon>Eukaryota</taxon>
        <taxon>Fungi</taxon>
        <taxon>Dikarya</taxon>
        <taxon>Ascomycota</taxon>
        <taxon>Pezizomycotina</taxon>
        <taxon>Sordariomycetes</taxon>
        <taxon>Hypocreomycetidae</taxon>
        <taxon>Hypocreales</taxon>
        <taxon>Ophiocordycipitaceae</taxon>
        <taxon>Purpureocillium</taxon>
    </lineage>
</organism>
<evidence type="ECO:0000313" key="3">
    <source>
        <dbReference type="Proteomes" id="UP001163105"/>
    </source>
</evidence>
<evidence type="ECO:0000256" key="1">
    <source>
        <dbReference type="SAM" id="SignalP"/>
    </source>
</evidence>
<accession>A0AB34FL05</accession>
<feature type="chain" id="PRO_5044331546" evidence="1">
    <location>
        <begin position="20"/>
        <end position="88"/>
    </location>
</feature>
<proteinExistence type="predicted"/>
<gene>
    <name evidence="2" type="ORF">O9K51_07418</name>
</gene>
<dbReference type="EMBL" id="JAQHRD010000006">
    <property type="protein sequence ID" value="KAJ6439531.1"/>
    <property type="molecule type" value="Genomic_DNA"/>
</dbReference>
<protein>
    <submittedName>
        <fullName evidence="2">Uncharacterized protein</fullName>
    </submittedName>
</protein>
<keyword evidence="1" id="KW-0732">Signal</keyword>
<dbReference type="AlphaFoldDB" id="A0AB34FL05"/>
<sequence length="88" mass="9697">MQLSSLLAAVAMFASLAMGNEKCTCKKEEGKHTDIDKSIKCCERAKLLHKHDVWSAVDFACRGSKINQDSFFQCCGDYSLNGICIGMD</sequence>
<comment type="caution">
    <text evidence="2">The sequence shown here is derived from an EMBL/GenBank/DDBJ whole genome shotgun (WGS) entry which is preliminary data.</text>
</comment>
<dbReference type="Proteomes" id="UP001163105">
    <property type="component" value="Unassembled WGS sequence"/>
</dbReference>
<reference evidence="2" key="1">
    <citation type="submission" date="2023-01" db="EMBL/GenBank/DDBJ databases">
        <title>The growth and conidiation of Purpureocillium lavendulum are regulated by nitrogen source and histone H3K14 acetylation.</title>
        <authorList>
            <person name="Tang P."/>
            <person name="Han J."/>
            <person name="Zhang C."/>
            <person name="Tang P."/>
            <person name="Qi F."/>
            <person name="Zhang K."/>
            <person name="Liang L."/>
        </authorList>
    </citation>
    <scope>NUCLEOTIDE SEQUENCE</scope>
    <source>
        <strain evidence="2">YMF1.00683</strain>
    </source>
</reference>
<name>A0AB34FL05_9HYPO</name>
<feature type="signal peptide" evidence="1">
    <location>
        <begin position="1"/>
        <end position="19"/>
    </location>
</feature>
<keyword evidence="3" id="KW-1185">Reference proteome</keyword>
<evidence type="ECO:0000313" key="2">
    <source>
        <dbReference type="EMBL" id="KAJ6439531.1"/>
    </source>
</evidence>